<evidence type="ECO:0000313" key="5">
    <source>
        <dbReference type="Proteomes" id="UP000266841"/>
    </source>
</evidence>
<name>K0SW48_THAOC</name>
<feature type="region of interest" description="Disordered" evidence="3">
    <location>
        <begin position="1"/>
        <end position="31"/>
    </location>
</feature>
<proteinExistence type="predicted"/>
<sequence>MWENDAVMTSNTRPTPPLRPLALKPDSSQARLSEDNLARTGLSGLEQHSYFRTGLICLSRPEHLPNYHRWMQDPFLLDATASEPLSMEEEITMQKEWRDDEHKCTFIILARDVLHGQCPDVPPCPCDNSSNERSSFPKLVEQTLQCMIGDINLFLSEEEEEEIDDEESFRRQQHLQNITQQVEMKPPELTQAELDLMIAESSHRRKNLGTELALMMMHYGASQLNIKRF</sequence>
<evidence type="ECO:0000256" key="2">
    <source>
        <dbReference type="ARBA" id="ARBA00023315"/>
    </source>
</evidence>
<dbReference type="PANTHER" id="PTHR13256:SF16">
    <property type="entry name" value="ALPHA_BETA-TUBULIN-N-ACETYLTRANSFERASE 9"/>
    <property type="match status" value="1"/>
</dbReference>
<dbReference type="InterPro" id="IPR039135">
    <property type="entry name" value="NAT9-like"/>
</dbReference>
<keyword evidence="2" id="KW-0012">Acyltransferase</keyword>
<evidence type="ECO:0000313" key="4">
    <source>
        <dbReference type="EMBL" id="EJK70633.1"/>
    </source>
</evidence>
<dbReference type="OrthoDB" id="5043642at2759"/>
<evidence type="ECO:0000256" key="1">
    <source>
        <dbReference type="ARBA" id="ARBA00022679"/>
    </source>
</evidence>
<feature type="non-terminal residue" evidence="4">
    <location>
        <position position="229"/>
    </location>
</feature>
<dbReference type="GO" id="GO:0008080">
    <property type="term" value="F:N-acetyltransferase activity"/>
    <property type="evidence" value="ECO:0007669"/>
    <property type="project" value="InterPro"/>
</dbReference>
<dbReference type="PANTHER" id="PTHR13256">
    <property type="entry name" value="N-ACETYLTRANSFERASE 9"/>
    <property type="match status" value="1"/>
</dbReference>
<dbReference type="EMBL" id="AGNL01008273">
    <property type="protein sequence ID" value="EJK70633.1"/>
    <property type="molecule type" value="Genomic_DNA"/>
</dbReference>
<accession>K0SW48</accession>
<dbReference type="Gene3D" id="3.40.630.30">
    <property type="match status" value="1"/>
</dbReference>
<reference evidence="4 5" key="1">
    <citation type="journal article" date="2012" name="Genome Biol.">
        <title>Genome and low-iron response of an oceanic diatom adapted to chronic iron limitation.</title>
        <authorList>
            <person name="Lommer M."/>
            <person name="Specht M."/>
            <person name="Roy A.S."/>
            <person name="Kraemer L."/>
            <person name="Andreson R."/>
            <person name="Gutowska M.A."/>
            <person name="Wolf J."/>
            <person name="Bergner S.V."/>
            <person name="Schilhabel M.B."/>
            <person name="Klostermeier U.C."/>
            <person name="Beiko R.G."/>
            <person name="Rosenstiel P."/>
            <person name="Hippler M."/>
            <person name="Laroche J."/>
        </authorList>
    </citation>
    <scope>NUCLEOTIDE SEQUENCE [LARGE SCALE GENOMIC DNA]</scope>
    <source>
        <strain evidence="4 5">CCMP1005</strain>
    </source>
</reference>
<keyword evidence="1" id="KW-0808">Transferase</keyword>
<dbReference type="Proteomes" id="UP000266841">
    <property type="component" value="Unassembled WGS sequence"/>
</dbReference>
<evidence type="ECO:0000256" key="3">
    <source>
        <dbReference type="SAM" id="MobiDB-lite"/>
    </source>
</evidence>
<protein>
    <submittedName>
        <fullName evidence="4">Uncharacterized protein</fullName>
    </submittedName>
</protein>
<organism evidence="4 5">
    <name type="scientific">Thalassiosira oceanica</name>
    <name type="common">Marine diatom</name>
    <dbReference type="NCBI Taxonomy" id="159749"/>
    <lineage>
        <taxon>Eukaryota</taxon>
        <taxon>Sar</taxon>
        <taxon>Stramenopiles</taxon>
        <taxon>Ochrophyta</taxon>
        <taxon>Bacillariophyta</taxon>
        <taxon>Coscinodiscophyceae</taxon>
        <taxon>Thalassiosirophycidae</taxon>
        <taxon>Thalassiosirales</taxon>
        <taxon>Thalassiosiraceae</taxon>
        <taxon>Thalassiosira</taxon>
    </lineage>
</organism>
<keyword evidence="5" id="KW-1185">Reference proteome</keyword>
<dbReference type="AlphaFoldDB" id="K0SW48"/>
<dbReference type="eggNOG" id="KOG4135">
    <property type="taxonomic scope" value="Eukaryota"/>
</dbReference>
<comment type="caution">
    <text evidence="4">The sequence shown here is derived from an EMBL/GenBank/DDBJ whole genome shotgun (WGS) entry which is preliminary data.</text>
</comment>
<gene>
    <name evidence="4" type="ORF">THAOC_07992</name>
</gene>